<feature type="region of interest" description="Disordered" evidence="7">
    <location>
        <begin position="643"/>
        <end position="692"/>
    </location>
</feature>
<evidence type="ECO:0000256" key="5">
    <source>
        <dbReference type="ARBA" id="ARBA00022989"/>
    </source>
</evidence>
<protein>
    <submittedName>
        <fullName evidence="11">Uncharacterized protein</fullName>
    </submittedName>
</protein>
<feature type="domain" description="ABC transmembrane type-1" evidence="10">
    <location>
        <begin position="36"/>
        <end position="329"/>
    </location>
</feature>
<dbReference type="InterPro" id="IPR017871">
    <property type="entry name" value="ABC_transporter-like_CS"/>
</dbReference>
<feature type="transmembrane region" description="Helical" evidence="8">
    <location>
        <begin position="762"/>
        <end position="790"/>
    </location>
</feature>
<feature type="transmembrane region" description="Helical" evidence="8">
    <location>
        <begin position="255"/>
        <end position="275"/>
    </location>
</feature>
<dbReference type="InterPro" id="IPR011527">
    <property type="entry name" value="ABC1_TM_dom"/>
</dbReference>
<dbReference type="Pfam" id="PF00005">
    <property type="entry name" value="ABC_tran"/>
    <property type="match status" value="2"/>
</dbReference>
<dbReference type="PANTHER" id="PTHR43394">
    <property type="entry name" value="ATP-DEPENDENT PERMEASE MDL1, MITOCHONDRIAL"/>
    <property type="match status" value="1"/>
</dbReference>
<dbReference type="CDD" id="cd18577">
    <property type="entry name" value="ABC_6TM_Pgp_ABCB1_D1_like"/>
    <property type="match status" value="1"/>
</dbReference>
<dbReference type="InterPro" id="IPR003593">
    <property type="entry name" value="AAA+_ATPase"/>
</dbReference>
<dbReference type="SMART" id="SM00382">
    <property type="entry name" value="AAA"/>
    <property type="match status" value="2"/>
</dbReference>
<evidence type="ECO:0000256" key="1">
    <source>
        <dbReference type="ARBA" id="ARBA00004141"/>
    </source>
</evidence>
<dbReference type="SUPFAM" id="SSF90123">
    <property type="entry name" value="ABC transporter transmembrane region"/>
    <property type="match status" value="2"/>
</dbReference>
<feature type="transmembrane region" description="Helical" evidence="8">
    <location>
        <begin position="316"/>
        <end position="337"/>
    </location>
</feature>
<feature type="transmembrane region" description="Helical" evidence="8">
    <location>
        <begin position="944"/>
        <end position="964"/>
    </location>
</feature>
<dbReference type="Proteomes" id="UP001305779">
    <property type="component" value="Unassembled WGS sequence"/>
</dbReference>
<evidence type="ECO:0000256" key="3">
    <source>
        <dbReference type="ARBA" id="ARBA00022741"/>
    </source>
</evidence>
<dbReference type="Pfam" id="PF00664">
    <property type="entry name" value="ABC_membrane"/>
    <property type="match status" value="2"/>
</dbReference>
<evidence type="ECO:0000313" key="12">
    <source>
        <dbReference type="Proteomes" id="UP001305779"/>
    </source>
</evidence>
<dbReference type="PROSITE" id="PS00211">
    <property type="entry name" value="ABC_TRANSPORTER_1"/>
    <property type="match status" value="2"/>
</dbReference>
<evidence type="ECO:0000256" key="8">
    <source>
        <dbReference type="SAM" id="Phobius"/>
    </source>
</evidence>
<feature type="compositionally biased region" description="Polar residues" evidence="7">
    <location>
        <begin position="658"/>
        <end position="680"/>
    </location>
</feature>
<comment type="subcellular location">
    <subcellularLocation>
        <location evidence="1">Membrane</location>
        <topology evidence="1">Multi-pass membrane protein</topology>
    </subcellularLocation>
</comment>
<dbReference type="EMBL" id="JAXOVC010000006">
    <property type="protein sequence ID" value="KAK4500025.1"/>
    <property type="molecule type" value="Genomic_DNA"/>
</dbReference>
<dbReference type="PANTHER" id="PTHR43394:SF1">
    <property type="entry name" value="ATP-BINDING CASSETTE SUB-FAMILY B MEMBER 10, MITOCHONDRIAL"/>
    <property type="match status" value="1"/>
</dbReference>
<keyword evidence="4" id="KW-0067">ATP-binding</keyword>
<reference evidence="11 12" key="1">
    <citation type="journal article" date="2023" name="G3 (Bethesda)">
        <title>A chromosome-level genome assembly of Zasmidium syzygii isolated from banana leaves.</title>
        <authorList>
            <person name="van Westerhoven A.C."/>
            <person name="Mehrabi R."/>
            <person name="Talebi R."/>
            <person name="Steentjes M.B.F."/>
            <person name="Corcolon B."/>
            <person name="Chong P.A."/>
            <person name="Kema G.H.J."/>
            <person name="Seidl M.F."/>
        </authorList>
    </citation>
    <scope>NUCLEOTIDE SEQUENCE [LARGE SCALE GENOMIC DNA]</scope>
    <source>
        <strain evidence="11 12">P124</strain>
    </source>
</reference>
<evidence type="ECO:0000259" key="10">
    <source>
        <dbReference type="PROSITE" id="PS50929"/>
    </source>
</evidence>
<dbReference type="SUPFAM" id="SSF52540">
    <property type="entry name" value="P-loop containing nucleoside triphosphate hydrolases"/>
    <property type="match status" value="2"/>
</dbReference>
<dbReference type="PROSITE" id="PS50929">
    <property type="entry name" value="ABC_TM1F"/>
    <property type="match status" value="2"/>
</dbReference>
<dbReference type="InterPro" id="IPR039421">
    <property type="entry name" value="Type_1_exporter"/>
</dbReference>
<keyword evidence="5 8" id="KW-1133">Transmembrane helix</keyword>
<evidence type="ECO:0000256" key="7">
    <source>
        <dbReference type="SAM" id="MobiDB-lite"/>
    </source>
</evidence>
<feature type="transmembrane region" description="Helical" evidence="8">
    <location>
        <begin position="30"/>
        <end position="54"/>
    </location>
</feature>
<keyword evidence="2 8" id="KW-0812">Transmembrane</keyword>
<name>A0ABR0EFW0_ZASCE</name>
<dbReference type="Gene3D" id="3.40.50.300">
    <property type="entry name" value="P-loop containing nucleotide triphosphate hydrolases"/>
    <property type="match status" value="2"/>
</dbReference>
<feature type="transmembrane region" description="Helical" evidence="8">
    <location>
        <begin position="836"/>
        <end position="857"/>
    </location>
</feature>
<dbReference type="InterPro" id="IPR036640">
    <property type="entry name" value="ABC1_TM_sf"/>
</dbReference>
<evidence type="ECO:0000256" key="2">
    <source>
        <dbReference type="ARBA" id="ARBA00022692"/>
    </source>
</evidence>
<organism evidence="11 12">
    <name type="scientific">Zasmidium cellare</name>
    <name type="common">Wine cellar mold</name>
    <name type="synonym">Racodium cellare</name>
    <dbReference type="NCBI Taxonomy" id="395010"/>
    <lineage>
        <taxon>Eukaryota</taxon>
        <taxon>Fungi</taxon>
        <taxon>Dikarya</taxon>
        <taxon>Ascomycota</taxon>
        <taxon>Pezizomycotina</taxon>
        <taxon>Dothideomycetes</taxon>
        <taxon>Dothideomycetidae</taxon>
        <taxon>Mycosphaerellales</taxon>
        <taxon>Mycosphaerellaceae</taxon>
        <taxon>Zasmidium</taxon>
    </lineage>
</organism>
<dbReference type="PROSITE" id="PS50893">
    <property type="entry name" value="ABC_TRANSPORTER_2"/>
    <property type="match status" value="2"/>
</dbReference>
<dbReference type="InterPro" id="IPR003439">
    <property type="entry name" value="ABC_transporter-like_ATP-bd"/>
</dbReference>
<accession>A0ABR0EFW0</accession>
<evidence type="ECO:0000313" key="11">
    <source>
        <dbReference type="EMBL" id="KAK4500025.1"/>
    </source>
</evidence>
<feature type="transmembrane region" description="Helical" evidence="8">
    <location>
        <begin position="82"/>
        <end position="106"/>
    </location>
</feature>
<proteinExistence type="predicted"/>
<feature type="transmembrane region" description="Helical" evidence="8">
    <location>
        <begin position="714"/>
        <end position="731"/>
    </location>
</feature>
<feature type="domain" description="ABC transmembrane type-1" evidence="10">
    <location>
        <begin position="713"/>
        <end position="1004"/>
    </location>
</feature>
<feature type="compositionally biased region" description="Basic and acidic residues" evidence="7">
    <location>
        <begin position="643"/>
        <end position="656"/>
    </location>
</feature>
<gene>
    <name evidence="11" type="ORF">PRZ48_008211</name>
</gene>
<comment type="caution">
    <text evidence="11">The sequence shown here is derived from an EMBL/GenBank/DDBJ whole genome shotgun (WGS) entry which is preliminary data.</text>
</comment>
<evidence type="ECO:0000256" key="4">
    <source>
        <dbReference type="ARBA" id="ARBA00022840"/>
    </source>
</evidence>
<dbReference type="CDD" id="cd18578">
    <property type="entry name" value="ABC_6TM_Pgp_ABCB1_D2_like"/>
    <property type="match status" value="1"/>
</dbReference>
<evidence type="ECO:0000259" key="9">
    <source>
        <dbReference type="PROSITE" id="PS50893"/>
    </source>
</evidence>
<evidence type="ECO:0000256" key="6">
    <source>
        <dbReference type="ARBA" id="ARBA00023136"/>
    </source>
</evidence>
<feature type="domain" description="ABC transporter" evidence="9">
    <location>
        <begin position="365"/>
        <end position="635"/>
    </location>
</feature>
<feature type="transmembrane region" description="Helical" evidence="8">
    <location>
        <begin position="157"/>
        <end position="176"/>
    </location>
</feature>
<keyword evidence="3" id="KW-0547">Nucleotide-binding</keyword>
<sequence>MAKTARKLSYPPTMDFVNLLFAANLGPFDMLLMISGTITAILGGMPFPILGLLYGKLVDDMASSCDEGPSSTTMGEATQRKVLGIFGVALANFTMIYAYNGLWALFGERLTYRIRFACMQALLKQEPAYFHVLPAGEIAGRLDTDMTTIQNGTAEKVAIYITSMSYFITAYAVSFYQDARLTWKMALLVPVYLAFAQYSAKYLERFTKIVDEGVQSATSFAAECLHNIPLVHAFLAADRFEELFRQRLREVARAVVKKTLTAASQLAFMSATVYISNALALWQGSRHIAAAIEAGEDGGFGRVYTVMACVLDASLVFAHISHFFTFFVAASTSYGNLLPVLRRKSKIDGTNPDDGVDLGAVLGDIELRNVTFRYPSRPETEVLRRVSLTIPAGKATAIVGLSGSGKSTISALINRVYDTSEGRLFLDGRDVREWNVHSLRRSIAFVEQEPTLMNCSVLENVAYGLVGRMEPWPAGSLEDVAERIRRGQSPQQAVQGSHLLIEVIRRVETALRQAQAHDFVSKLQHGIATAVGTRCGHLSGGERQRIALARALVRDAPILIMDEATSALDTATETAIQQSLRTAYEGRTVVMIAHRLSSIKHVDKVIVMSGGSVIEEGSYRDLLAAGGAFARLVELQALQHESKATAHRNMHGDGRADPSSQDGSLPGQGTSEMDSKSSATIEEHEDVVEPTEKKTPYARVLRQLREYTRPRRSLLFMGLAAATFIGTSHSIEAVMMGGAVDALTGCHPAMAILASGRRLGTYFLGMGALVFGANLASSCSMGSVAEHLLLKTRLLSLRSLLAQDVQWHEANGRTPSGLLSYLSADVTSLSNITGNLLGISLAVFVSLIMGPLLAHLIAWKMAVLLLLVLPIQIAAGVWRGSIITKFQQQHREAFDSSVRIATEAFDAINTIAAFGLEGEMLSSYRRSLHRPYDATLRLIGTGNFFLALGFAIPNALSGIAYWWGAKLILANALTPAQFFTVLPAMLVGAQGCGQLFTLVADAARATTAGARVFDLISLLPRSSQQQVGVKDLDRGWRTSHHNDQDLEAVPLKPLLEKHSLQTPQRTGAASITLQNIHFTYPSRPQTPVLKDLSLTIAPDQFAAIVGPSGSGKSTLFALLERFYRPTSGHIHINGQDITKSDSTSFRNTIALVPQTNMIFDASVGFNLNLGAVGRTAEIEDAARRANIHETITSLPEGYNTPCGAGGKSFSSGQRQRLSLARALVRRPGLLLLDEPTSALDSESERHWQATLEASRARGETTVVIIAHRLHTIQRADVIFCVEEGRVVDEGTHGELVGRNERYRGNVLAQAVG</sequence>
<dbReference type="Gene3D" id="1.20.1560.10">
    <property type="entry name" value="ABC transporter type 1, transmembrane domain"/>
    <property type="match status" value="1"/>
</dbReference>
<dbReference type="InterPro" id="IPR027417">
    <property type="entry name" value="P-loop_NTPase"/>
</dbReference>
<feature type="transmembrane region" description="Helical" evidence="8">
    <location>
        <begin position="863"/>
        <end position="882"/>
    </location>
</feature>
<keyword evidence="12" id="KW-1185">Reference proteome</keyword>
<feature type="domain" description="ABC transporter" evidence="9">
    <location>
        <begin position="1071"/>
        <end position="1308"/>
    </location>
</feature>
<keyword evidence="6 8" id="KW-0472">Membrane</keyword>